<proteinExistence type="predicted"/>
<feature type="domain" description="C2H2-type" evidence="6">
    <location>
        <begin position="507"/>
        <end position="535"/>
    </location>
</feature>
<keyword evidence="2" id="KW-0677">Repeat</keyword>
<evidence type="ECO:0000259" key="6">
    <source>
        <dbReference type="PROSITE" id="PS50157"/>
    </source>
</evidence>
<dbReference type="SMART" id="SM00355">
    <property type="entry name" value="ZnF_C2H2"/>
    <property type="match status" value="11"/>
</dbReference>
<dbReference type="InterPro" id="IPR013087">
    <property type="entry name" value="Znf_C2H2_type"/>
</dbReference>
<evidence type="ECO:0000256" key="5">
    <source>
        <dbReference type="PROSITE-ProRule" id="PRU00042"/>
    </source>
</evidence>
<protein>
    <recommendedName>
        <fullName evidence="6">C2H2-type domain-containing protein</fullName>
    </recommendedName>
</protein>
<evidence type="ECO:0000313" key="8">
    <source>
        <dbReference type="Proteomes" id="UP001153321"/>
    </source>
</evidence>
<dbReference type="Proteomes" id="UP001153321">
    <property type="component" value="Chromosome 28"/>
</dbReference>
<feature type="domain" description="C2H2-type" evidence="6">
    <location>
        <begin position="362"/>
        <end position="385"/>
    </location>
</feature>
<keyword evidence="8" id="KW-1185">Reference proteome</keyword>
<keyword evidence="3 5" id="KW-0863">Zinc-finger</keyword>
<sequence length="605" mass="70409">MDENLELELKKLCCTCLSRDRKLFQLCRLPDGINNLYSLLSYDSEAYREGFYRDTTSLFICWECRAVMCRITRFRRQACTAQKCLSDIADGRTNVNTTCLSRLTSKKLNELAVTSKCTDTENFINLTEGFIDCGPTTDILIKNELDDDDIPLSELNNWPDHVAETIIDCKDEPLKTVNNDKLSKAIANKDELPTTIDNKDELSNTLVLPGVKKKKKYLKKVFSTVSIDDSELEKMRSDCRLDAEFLEASFKCDSCIEIFDNDAAMAEHNSLHLEKPNHTQCDICLVYTLTSSYTCHRQEHYHRHDCKLCKYTSLNESAIYLHLETRHEVKELSTKKVKASKEKLMENVKTTSKLKDKTPLQYKCDECDKYFGNKSARWKHVQKCHREGFECATCGQRFPFKNNLRRHEQRHKSPPPREECHICHKMVRISLKANHAKIHTERPRYRCDQCDKIFVSRESYENHLKYSMAHAKGDLLKYKCTMCAKGYRSRNELRDHVNYQHMGKTQHKCPICEKALATRRCITRHVKRAHEGIKENVRDKMCQTCGKAFTHKKSLIEHELIHSGARPLWCELCGSTFRQSASLYTHRKRVHRLHTARKTATLLHT</sequence>
<organism evidence="7 8">
    <name type="scientific">Spodoptera littoralis</name>
    <name type="common">Egyptian cotton leafworm</name>
    <dbReference type="NCBI Taxonomy" id="7109"/>
    <lineage>
        <taxon>Eukaryota</taxon>
        <taxon>Metazoa</taxon>
        <taxon>Ecdysozoa</taxon>
        <taxon>Arthropoda</taxon>
        <taxon>Hexapoda</taxon>
        <taxon>Insecta</taxon>
        <taxon>Pterygota</taxon>
        <taxon>Neoptera</taxon>
        <taxon>Endopterygota</taxon>
        <taxon>Lepidoptera</taxon>
        <taxon>Glossata</taxon>
        <taxon>Ditrysia</taxon>
        <taxon>Noctuoidea</taxon>
        <taxon>Noctuidae</taxon>
        <taxon>Amphipyrinae</taxon>
        <taxon>Spodoptera</taxon>
    </lineage>
</organism>
<dbReference type="Pfam" id="PF00096">
    <property type="entry name" value="zf-C2H2"/>
    <property type="match status" value="3"/>
</dbReference>
<dbReference type="SUPFAM" id="SSF57667">
    <property type="entry name" value="beta-beta-alpha zinc fingers"/>
    <property type="match status" value="4"/>
</dbReference>
<keyword evidence="1" id="KW-0479">Metal-binding</keyword>
<evidence type="ECO:0000256" key="2">
    <source>
        <dbReference type="ARBA" id="ARBA00022737"/>
    </source>
</evidence>
<dbReference type="Gene3D" id="3.30.160.60">
    <property type="entry name" value="Classic Zinc Finger"/>
    <property type="match status" value="5"/>
</dbReference>
<feature type="domain" description="C2H2-type" evidence="6">
    <location>
        <begin position="478"/>
        <end position="506"/>
    </location>
</feature>
<dbReference type="AlphaFoldDB" id="A0A9P0IBA2"/>
<feature type="domain" description="C2H2-type" evidence="6">
    <location>
        <begin position="540"/>
        <end position="567"/>
    </location>
</feature>
<evidence type="ECO:0000256" key="4">
    <source>
        <dbReference type="ARBA" id="ARBA00022833"/>
    </source>
</evidence>
<feature type="domain" description="C2H2-type" evidence="6">
    <location>
        <begin position="445"/>
        <end position="471"/>
    </location>
</feature>
<feature type="domain" description="C2H2-type" evidence="6">
    <location>
        <begin position="250"/>
        <end position="277"/>
    </location>
</feature>
<keyword evidence="4" id="KW-0862">Zinc</keyword>
<evidence type="ECO:0000256" key="1">
    <source>
        <dbReference type="ARBA" id="ARBA00022723"/>
    </source>
</evidence>
<dbReference type="PROSITE" id="PS00028">
    <property type="entry name" value="ZINC_FINGER_C2H2_1"/>
    <property type="match status" value="7"/>
</dbReference>
<reference evidence="7" key="1">
    <citation type="submission" date="2022-02" db="EMBL/GenBank/DDBJ databases">
        <authorList>
            <person name="King R."/>
        </authorList>
    </citation>
    <scope>NUCLEOTIDE SEQUENCE</scope>
</reference>
<dbReference type="PANTHER" id="PTHR24379:SF127">
    <property type="entry name" value="BLOODY FINGERS-RELATED"/>
    <property type="match status" value="1"/>
</dbReference>
<feature type="domain" description="C2H2-type" evidence="6">
    <location>
        <begin position="568"/>
        <end position="599"/>
    </location>
</feature>
<dbReference type="InterPro" id="IPR036236">
    <property type="entry name" value="Znf_C2H2_sf"/>
</dbReference>
<evidence type="ECO:0000313" key="7">
    <source>
        <dbReference type="EMBL" id="CAH1642761.1"/>
    </source>
</evidence>
<dbReference type="PROSITE" id="PS50157">
    <property type="entry name" value="ZINC_FINGER_C2H2_2"/>
    <property type="match status" value="8"/>
</dbReference>
<accession>A0A9P0IBA2</accession>
<name>A0A9P0IBA2_SPOLI</name>
<feature type="domain" description="C2H2-type" evidence="6">
    <location>
        <begin position="389"/>
        <end position="416"/>
    </location>
</feature>
<dbReference type="EMBL" id="LR824559">
    <property type="protein sequence ID" value="CAH1642761.1"/>
    <property type="molecule type" value="Genomic_DNA"/>
</dbReference>
<gene>
    <name evidence="7" type="ORF">SPLIT_LOCUS8117</name>
</gene>
<dbReference type="GO" id="GO:0008270">
    <property type="term" value="F:zinc ion binding"/>
    <property type="evidence" value="ECO:0007669"/>
    <property type="project" value="UniProtKB-KW"/>
</dbReference>
<evidence type="ECO:0000256" key="3">
    <source>
        <dbReference type="ARBA" id="ARBA00022771"/>
    </source>
</evidence>
<dbReference type="PANTHER" id="PTHR24379">
    <property type="entry name" value="KRAB AND ZINC FINGER DOMAIN-CONTAINING"/>
    <property type="match status" value="1"/>
</dbReference>